<dbReference type="AlphaFoldDB" id="A0A9P8TPL0"/>
<reference evidence="18" key="2">
    <citation type="submission" date="2021-01" db="EMBL/GenBank/DDBJ databases">
        <authorList>
            <person name="Schikora-Tamarit M.A."/>
        </authorList>
    </citation>
    <scope>NUCLEOTIDE SEQUENCE</scope>
    <source>
        <strain evidence="18">CBS2887</strain>
    </source>
</reference>
<dbReference type="InterPro" id="IPR011992">
    <property type="entry name" value="EF-hand-dom_pair"/>
</dbReference>
<reference evidence="18" key="1">
    <citation type="journal article" date="2021" name="Open Biol.">
        <title>Shared evolutionary footprints suggest mitochondrial oxidative damage underlies multiple complex I losses in fungi.</title>
        <authorList>
            <person name="Schikora-Tamarit M.A."/>
            <person name="Marcet-Houben M."/>
            <person name="Nosek J."/>
            <person name="Gabaldon T."/>
        </authorList>
    </citation>
    <scope>NUCLEOTIDE SEQUENCE</scope>
    <source>
        <strain evidence="18">CBS2887</strain>
    </source>
</reference>
<evidence type="ECO:0000256" key="1">
    <source>
        <dbReference type="ARBA" id="ARBA00004125"/>
    </source>
</evidence>
<evidence type="ECO:0000256" key="15">
    <source>
        <dbReference type="ARBA" id="ARBA00023212"/>
    </source>
</evidence>
<sequence>MYNSGFNGGQQQPLYSQQTGYNQQQPMYQQQTGYQQPLGAQATGYQPQYAGQFQQQQQPLYGQPTGYAQPLQSQPTGYSQPLQSQPTGYIAQQQSQSQSQPTSTLKIPNIRLSFLTALTQQKYEQLFRTAVPSNSQTIPASNARDILLRSGLAAQQLSVIWELSDLNKSGELLFPEFCLALYLVESALQGRELRVLPSVKGEVEGFVDAINFSIGDSEAESKRKTPFDELIGSGVSFGQQQQQMPQGISFGGQPSLQPQMTGYAALQPQRTGFSQPLMPQSTGYLPQTSFTGNNFAMPLQSQSTGFNQTGPPPSTSFGSIMPLQAQVTGFQPLLPQQTGYQPNYQPPALLQAQKTGVGNNTLFQSGLLRPQATGFQNMNQYSNNANNQEFIHDGERQKFYNIFSQYDSKKSGKLDAQTSAEIFRKSGLNRSELEKVWNLINEGNKPYLTREQFALGMWLIYKKLNGNELPLRLPDGLKPRSDVVLDSVKESLKGFGNVNGSGNHSSFGSVYNAKDEEEEVNVSEQPKNVDELTFLKQQLSESQTKLKALQFEINQDKEAESRENKANLQAIDQLKSQIKALPPQSASYHRSLELKSKLNDLTSSQLPQLISNILSTESSITDAKIELYKIQHPSSITGTGPNGTVTAQDIQKAKSKALVNQRMAALTGRQSGVAVPDYEAEQAQYNAYVSQMKEQQKNGQEIVYDVERGIKEIMKGIKLGSDGNSKNEDNKWIYGVGVGEEVGQFIKELRINQQTTASPSASTAGSTYSSARASPVPAPVQSQSPAPTSTHQPSSYSPSPQASAPEPVRSPEDRAAFLKEQAQKRMKERLAKFGIKREFGSNKQSSPQPQSQPVSSTPTPLQSQPQTASPVQEPAPAPAATPKEEKSASLPPVIKAPKPTPPPKPVSRTASMNVQQTHSTHSDDEDEEEKALRAQLEALKIKKQKEKEERMRKLREELKEEEDDEEAEAKQQPVKTYAPAPAPAAVSVPKAAEPVKHHDLNPFGKPPSQSATPTPVAVSSNNPFGKPPQPKQQYFQPNQSKGPSPVAATPINPSLIAQQRKAQRGGDSDSDDSWGDSDKEQDNDEDEDLVNRQGAAKLAGLLFGSAGGMGSQRNSSNSVPQISTPPVQQPKEKAVPIAAPLPVLTKPAEEIPVVTPEPTEAVSSVEQPVNVPAIPIAAPLPTLSTPPPPPPPQAPPAPEVVPVDSFTPPVLAETISAPEPAV</sequence>
<dbReference type="GO" id="GO:0016197">
    <property type="term" value="P:endosomal transport"/>
    <property type="evidence" value="ECO:0007669"/>
    <property type="project" value="TreeGrafter"/>
</dbReference>
<feature type="compositionally biased region" description="Low complexity" evidence="16">
    <location>
        <begin position="844"/>
        <end position="870"/>
    </location>
</feature>
<feature type="compositionally biased region" description="Low complexity" evidence="16">
    <location>
        <begin position="970"/>
        <end position="992"/>
    </location>
</feature>
<dbReference type="FunFam" id="1.10.238.10:FF:000349">
    <property type="entry name" value="Actin cytoskeleton-regulatory complex protein PAN1"/>
    <property type="match status" value="1"/>
</dbReference>
<feature type="region of interest" description="Disordered" evidence="16">
    <location>
        <begin position="1180"/>
        <end position="1206"/>
    </location>
</feature>
<dbReference type="Gene3D" id="1.10.238.10">
    <property type="entry name" value="EF-hand"/>
    <property type="match status" value="2"/>
</dbReference>
<feature type="compositionally biased region" description="Pro residues" evidence="16">
    <location>
        <begin position="1184"/>
        <end position="1199"/>
    </location>
</feature>
<evidence type="ECO:0000256" key="5">
    <source>
        <dbReference type="ARBA" id="ARBA00015110"/>
    </source>
</evidence>
<keyword evidence="7" id="KW-1003">Cell membrane</keyword>
<evidence type="ECO:0000313" key="18">
    <source>
        <dbReference type="EMBL" id="KAH3685971.1"/>
    </source>
</evidence>
<feature type="non-terminal residue" evidence="18">
    <location>
        <position position="1222"/>
    </location>
</feature>
<dbReference type="SUPFAM" id="SSF47473">
    <property type="entry name" value="EF-hand"/>
    <property type="match status" value="2"/>
</dbReference>
<evidence type="ECO:0000256" key="12">
    <source>
        <dbReference type="ARBA" id="ARBA00023054"/>
    </source>
</evidence>
<evidence type="ECO:0000256" key="3">
    <source>
        <dbReference type="ARBA" id="ARBA00004413"/>
    </source>
</evidence>
<evidence type="ECO:0000256" key="11">
    <source>
        <dbReference type="ARBA" id="ARBA00022753"/>
    </source>
</evidence>
<keyword evidence="9" id="KW-0254">Endocytosis</keyword>
<feature type="region of interest" description="Disordered" evidence="16">
    <location>
        <begin position="1"/>
        <end position="31"/>
    </location>
</feature>
<evidence type="ECO:0000256" key="6">
    <source>
        <dbReference type="ARBA" id="ARBA00020728"/>
    </source>
</evidence>
<dbReference type="GO" id="GO:0003779">
    <property type="term" value="F:actin binding"/>
    <property type="evidence" value="ECO:0007669"/>
    <property type="project" value="UniProtKB-KW"/>
</dbReference>
<dbReference type="EMBL" id="JAEUBG010001703">
    <property type="protein sequence ID" value="KAH3685971.1"/>
    <property type="molecule type" value="Genomic_DNA"/>
</dbReference>
<keyword evidence="12" id="KW-0175">Coiled coil</keyword>
<dbReference type="GO" id="GO:0010008">
    <property type="term" value="C:endosome membrane"/>
    <property type="evidence" value="ECO:0007669"/>
    <property type="project" value="UniProtKB-SubCell"/>
</dbReference>
<dbReference type="OrthoDB" id="2015333at2759"/>
<gene>
    <name evidence="18" type="ORF">WICPIJ_003051</name>
</gene>
<feature type="compositionally biased region" description="Polar residues" evidence="16">
    <location>
        <begin position="1"/>
        <end position="16"/>
    </location>
</feature>
<keyword evidence="11" id="KW-0967">Endosome</keyword>
<dbReference type="PANTHER" id="PTHR11216:SF173">
    <property type="entry name" value="ACTIN CYTOSKELETON-REGULATORY COMPLEX PROTEIN PAN1"/>
    <property type="match status" value="1"/>
</dbReference>
<feature type="compositionally biased region" description="Basic and acidic residues" evidence="16">
    <location>
        <begin position="809"/>
        <end position="840"/>
    </location>
</feature>
<feature type="compositionally biased region" description="Low complexity" evidence="16">
    <location>
        <begin position="17"/>
        <end position="31"/>
    </location>
</feature>
<evidence type="ECO:0000256" key="7">
    <source>
        <dbReference type="ARBA" id="ARBA00022475"/>
    </source>
</evidence>
<protein>
    <recommendedName>
        <fullName evidence="5">Actin cytoskeleton-regulatory complex protein PAN1</fullName>
    </recommendedName>
    <alternativeName>
        <fullName evidence="6">Actin cytoskeleton-regulatory complex protein pan1</fullName>
    </alternativeName>
</protein>
<feature type="domain" description="EH" evidence="17">
    <location>
        <begin position="395"/>
        <end position="484"/>
    </location>
</feature>
<evidence type="ECO:0000259" key="17">
    <source>
        <dbReference type="PROSITE" id="PS50031"/>
    </source>
</evidence>
<feature type="domain" description="EH" evidence="17">
    <location>
        <begin position="119"/>
        <end position="199"/>
    </location>
</feature>
<feature type="compositionally biased region" description="Basic and acidic residues" evidence="16">
    <location>
        <begin position="945"/>
        <end position="958"/>
    </location>
</feature>
<organism evidence="18 19">
    <name type="scientific">Wickerhamomyces pijperi</name>
    <name type="common">Yeast</name>
    <name type="synonym">Pichia pijperi</name>
    <dbReference type="NCBI Taxonomy" id="599730"/>
    <lineage>
        <taxon>Eukaryota</taxon>
        <taxon>Fungi</taxon>
        <taxon>Dikarya</taxon>
        <taxon>Ascomycota</taxon>
        <taxon>Saccharomycotina</taxon>
        <taxon>Saccharomycetes</taxon>
        <taxon>Phaffomycetales</taxon>
        <taxon>Wickerhamomycetaceae</taxon>
        <taxon>Wickerhamomyces</taxon>
    </lineage>
</organism>
<keyword evidence="13" id="KW-0472">Membrane</keyword>
<dbReference type="GO" id="GO:0005886">
    <property type="term" value="C:plasma membrane"/>
    <property type="evidence" value="ECO:0007669"/>
    <property type="project" value="UniProtKB-SubCell"/>
</dbReference>
<feature type="region of interest" description="Disordered" evidence="16">
    <location>
        <begin position="754"/>
        <end position="1133"/>
    </location>
</feature>
<dbReference type="SMART" id="SM00027">
    <property type="entry name" value="EH"/>
    <property type="match status" value="2"/>
</dbReference>
<feature type="compositionally biased region" description="Polar residues" evidence="16">
    <location>
        <begin position="70"/>
        <end position="91"/>
    </location>
</feature>
<comment type="caution">
    <text evidence="18">The sequence shown here is derived from an EMBL/GenBank/DDBJ whole genome shotgun (WGS) entry which is preliminary data.</text>
</comment>
<feature type="compositionally biased region" description="Low complexity" evidence="16">
    <location>
        <begin position="755"/>
        <end position="807"/>
    </location>
</feature>
<feature type="compositionally biased region" description="Polar residues" evidence="16">
    <location>
        <begin position="1007"/>
        <end position="1020"/>
    </location>
</feature>
<accession>A0A9P8TPL0</accession>
<dbReference type="PANTHER" id="PTHR11216">
    <property type="entry name" value="EH DOMAIN"/>
    <property type="match status" value="1"/>
</dbReference>
<dbReference type="Pfam" id="PF08226">
    <property type="entry name" value="DUF1720"/>
    <property type="match status" value="2"/>
</dbReference>
<feature type="compositionally biased region" description="Acidic residues" evidence="16">
    <location>
        <begin position="1068"/>
        <end position="1088"/>
    </location>
</feature>
<dbReference type="CDD" id="cd00052">
    <property type="entry name" value="EH"/>
    <property type="match status" value="2"/>
</dbReference>
<dbReference type="PROSITE" id="PS50031">
    <property type="entry name" value="EH"/>
    <property type="match status" value="2"/>
</dbReference>
<keyword evidence="15" id="KW-0206">Cytoskeleton</keyword>
<dbReference type="Pfam" id="PF12763">
    <property type="entry name" value="EH"/>
    <property type="match status" value="2"/>
</dbReference>
<dbReference type="GO" id="GO:0006897">
    <property type="term" value="P:endocytosis"/>
    <property type="evidence" value="ECO:0007669"/>
    <property type="project" value="UniProtKB-KW"/>
</dbReference>
<comment type="similarity">
    <text evidence="4">Belongs to the PAN1 family.</text>
</comment>
<keyword evidence="10" id="KW-0677">Repeat</keyword>
<keyword evidence="19" id="KW-1185">Reference proteome</keyword>
<evidence type="ECO:0000256" key="8">
    <source>
        <dbReference type="ARBA" id="ARBA00022490"/>
    </source>
</evidence>
<evidence type="ECO:0000313" key="19">
    <source>
        <dbReference type="Proteomes" id="UP000774326"/>
    </source>
</evidence>
<keyword evidence="8" id="KW-0963">Cytoplasm</keyword>
<proteinExistence type="inferred from homology"/>
<dbReference type="InterPro" id="IPR013182">
    <property type="entry name" value="DUF1720"/>
</dbReference>
<evidence type="ECO:0000256" key="9">
    <source>
        <dbReference type="ARBA" id="ARBA00022583"/>
    </source>
</evidence>
<evidence type="ECO:0000256" key="14">
    <source>
        <dbReference type="ARBA" id="ARBA00023203"/>
    </source>
</evidence>
<dbReference type="InterPro" id="IPR000261">
    <property type="entry name" value="EH_dom"/>
</dbReference>
<dbReference type="Proteomes" id="UP000774326">
    <property type="component" value="Unassembled WGS sequence"/>
</dbReference>
<comment type="subcellular location">
    <subcellularLocation>
        <location evidence="3">Cell membrane</location>
        <topology evidence="3">Peripheral membrane protein</topology>
        <orientation evidence="3">Cytoplasmic side</orientation>
    </subcellularLocation>
    <subcellularLocation>
        <location evidence="2">Cytoplasm</location>
        <location evidence="2">Cytoskeleton</location>
        <location evidence="2">Actin patch</location>
    </subcellularLocation>
    <subcellularLocation>
        <location evidence="1">Endosome membrane</location>
        <topology evidence="1">Peripheral membrane protein</topology>
        <orientation evidence="1">Cytoplasmic side</orientation>
    </subcellularLocation>
</comment>
<evidence type="ECO:0000256" key="10">
    <source>
        <dbReference type="ARBA" id="ARBA00022737"/>
    </source>
</evidence>
<evidence type="ECO:0000256" key="16">
    <source>
        <dbReference type="SAM" id="MobiDB-lite"/>
    </source>
</evidence>
<feature type="region of interest" description="Disordered" evidence="16">
    <location>
        <begin position="61"/>
        <end position="104"/>
    </location>
</feature>
<evidence type="ECO:0000256" key="13">
    <source>
        <dbReference type="ARBA" id="ARBA00023136"/>
    </source>
</evidence>
<feature type="compositionally biased region" description="Polar residues" evidence="16">
    <location>
        <begin position="908"/>
        <end position="919"/>
    </location>
</feature>
<evidence type="ECO:0000256" key="2">
    <source>
        <dbReference type="ARBA" id="ARBA00004134"/>
    </source>
</evidence>
<feature type="compositionally biased region" description="Polar residues" evidence="16">
    <location>
        <begin position="1111"/>
        <end position="1126"/>
    </location>
</feature>
<evidence type="ECO:0000256" key="4">
    <source>
        <dbReference type="ARBA" id="ARBA00009351"/>
    </source>
</evidence>
<name>A0A9P8TPL0_WICPI</name>
<keyword evidence="14" id="KW-0009">Actin-binding</keyword>
<dbReference type="GO" id="GO:0030479">
    <property type="term" value="C:actin cortical patch"/>
    <property type="evidence" value="ECO:0007669"/>
    <property type="project" value="UniProtKB-SubCell"/>
</dbReference>